<sequence>MGKKNKKDKQGKGKEKTDLKTEKNAAKRAKKDLASKGEDDIEKLIAEFQEQDKSRTQVIEEKCAPPSPRSNTTLNAHPDKDELIMFGGEFFTGSKMYMYNDLLFYNIKKNEWTKVTAPNAPPPRSSHQAVTLKQGGGQLWIFGGEFASPTQSQFYHYKELWVFHLKDKRWEKIRVPGSPSSRSGHRMVICKKQLIVFGGFHDNVRDYKYFNDAFAFNFETYSWDKLEVTGNPPAPRSGFMMGVFQDIPKAVVYGGYSKERLKKDVDKGTIHTDMFILCACDAKKKDDSAPMKWRWVHGKQSGNKPSPRCGMPMVTIPGNKAVCFGGVFDEEEDEEQLEGRFYNDMYMLDMEKGKWFSMAQDLSYVLYSFLCMSRGKKDEKEKKKRRKEKENDEDMEEEGEEKSDNEENENVNTGDENEATQEIKKLKLDEEKGACAISEEVMDGVFTIKVGPQSSTSQCSSSMDMDDADMYVDKDLFVPSPRMGSALTVKNSTLYLYGGTYESGDKQWTLSDLYSIDLHKMDEWRIIIQDDKKERYVCEDSDSSDDEDKTKKSEDMDVSDDDDDDEDDDDLDDILEGCDVPVKNEDEPVNDYFERTKEFWLEQSEKYFKSEDMSVSKRTIQKFAKEMCTEYSKK</sequence>
<dbReference type="PANTHER" id="PTHR46063:SF1">
    <property type="entry name" value="KELCH DOMAIN-CONTAINING PROTEIN 4"/>
    <property type="match status" value="1"/>
</dbReference>
<feature type="compositionally biased region" description="Acidic residues" evidence="1">
    <location>
        <begin position="556"/>
        <end position="576"/>
    </location>
</feature>
<feature type="region of interest" description="Disordered" evidence="1">
    <location>
        <begin position="55"/>
        <end position="76"/>
    </location>
</feature>
<dbReference type="Proteomes" id="UP000683360">
    <property type="component" value="Unassembled WGS sequence"/>
</dbReference>
<dbReference type="SUPFAM" id="SSF117281">
    <property type="entry name" value="Kelch motif"/>
    <property type="match status" value="2"/>
</dbReference>
<gene>
    <name evidence="2" type="ORF">MEDL_6669</name>
</gene>
<dbReference type="AlphaFoldDB" id="A0A8S3Q5X3"/>
<feature type="compositionally biased region" description="Basic and acidic residues" evidence="1">
    <location>
        <begin position="8"/>
        <end position="36"/>
    </location>
</feature>
<dbReference type="Gene3D" id="2.120.10.80">
    <property type="entry name" value="Kelch-type beta propeller"/>
    <property type="match status" value="1"/>
</dbReference>
<dbReference type="InterPro" id="IPR052588">
    <property type="entry name" value="Kelch_domain_protein"/>
</dbReference>
<proteinExistence type="predicted"/>
<dbReference type="PANTHER" id="PTHR46063">
    <property type="entry name" value="KELCH DOMAIN-CONTAINING PROTEIN"/>
    <property type="match status" value="1"/>
</dbReference>
<comment type="caution">
    <text evidence="2">The sequence shown here is derived from an EMBL/GenBank/DDBJ whole genome shotgun (WGS) entry which is preliminary data.</text>
</comment>
<dbReference type="EMBL" id="CAJPWZ010000362">
    <property type="protein sequence ID" value="CAG2191434.1"/>
    <property type="molecule type" value="Genomic_DNA"/>
</dbReference>
<reference evidence="2" key="1">
    <citation type="submission" date="2021-03" db="EMBL/GenBank/DDBJ databases">
        <authorList>
            <person name="Bekaert M."/>
        </authorList>
    </citation>
    <scope>NUCLEOTIDE SEQUENCE</scope>
</reference>
<feature type="compositionally biased region" description="Acidic residues" evidence="1">
    <location>
        <begin position="391"/>
        <end position="419"/>
    </location>
</feature>
<name>A0A8S3Q5X3_MYTED</name>
<keyword evidence="3" id="KW-1185">Reference proteome</keyword>
<accession>A0A8S3Q5X3</accession>
<feature type="region of interest" description="Disordered" evidence="1">
    <location>
        <begin position="536"/>
        <end position="587"/>
    </location>
</feature>
<dbReference type="InterPro" id="IPR015915">
    <property type="entry name" value="Kelch-typ_b-propeller"/>
</dbReference>
<dbReference type="Pfam" id="PF24681">
    <property type="entry name" value="Kelch_KLHDC2_KLHL20_DRC7"/>
    <property type="match status" value="1"/>
</dbReference>
<dbReference type="OrthoDB" id="4447at2759"/>
<evidence type="ECO:0000313" key="3">
    <source>
        <dbReference type="Proteomes" id="UP000683360"/>
    </source>
</evidence>
<evidence type="ECO:0000256" key="1">
    <source>
        <dbReference type="SAM" id="MobiDB-lite"/>
    </source>
</evidence>
<organism evidence="2 3">
    <name type="scientific">Mytilus edulis</name>
    <name type="common">Blue mussel</name>
    <dbReference type="NCBI Taxonomy" id="6550"/>
    <lineage>
        <taxon>Eukaryota</taxon>
        <taxon>Metazoa</taxon>
        <taxon>Spiralia</taxon>
        <taxon>Lophotrochozoa</taxon>
        <taxon>Mollusca</taxon>
        <taxon>Bivalvia</taxon>
        <taxon>Autobranchia</taxon>
        <taxon>Pteriomorphia</taxon>
        <taxon>Mytilida</taxon>
        <taxon>Mytiloidea</taxon>
        <taxon>Mytilidae</taxon>
        <taxon>Mytilinae</taxon>
        <taxon>Mytilus</taxon>
    </lineage>
</organism>
<protein>
    <submittedName>
        <fullName evidence="2">Kelch domain-containing protein 4</fullName>
    </submittedName>
</protein>
<feature type="region of interest" description="Disordered" evidence="1">
    <location>
        <begin position="380"/>
        <end position="420"/>
    </location>
</feature>
<feature type="region of interest" description="Disordered" evidence="1">
    <location>
        <begin position="1"/>
        <end position="36"/>
    </location>
</feature>
<evidence type="ECO:0000313" key="2">
    <source>
        <dbReference type="EMBL" id="CAG2191434.1"/>
    </source>
</evidence>